<dbReference type="InterPro" id="IPR008969">
    <property type="entry name" value="CarboxyPept-like_regulatory"/>
</dbReference>
<dbReference type="SUPFAM" id="SSF49464">
    <property type="entry name" value="Carboxypeptidase regulatory domain-like"/>
    <property type="match status" value="1"/>
</dbReference>
<dbReference type="InterPro" id="IPR000531">
    <property type="entry name" value="Beta-barrel_TonB"/>
</dbReference>
<keyword evidence="10" id="KW-0732">Signal</keyword>
<dbReference type="InterPro" id="IPR037066">
    <property type="entry name" value="Plug_dom_sf"/>
</dbReference>
<dbReference type="Pfam" id="PF00593">
    <property type="entry name" value="TonB_dep_Rec_b-barrel"/>
    <property type="match status" value="1"/>
</dbReference>
<keyword evidence="6 8" id="KW-0472">Membrane</keyword>
<dbReference type="NCBIfam" id="TIGR04057">
    <property type="entry name" value="SusC_RagA_signa"/>
    <property type="match status" value="1"/>
</dbReference>
<sequence>MSRKLPVKKKRHLTRHSSLVLLAMLGILPAEGFTKAAAPVGISRYELNTRQTNPVTGQVKDAAGQPLPGVSVTLKGTSTGTMTDLEGKFSLNAANVNEPVLVLSYIGFLRQEVAVAGRSFVAVLLQEDATSLNEVVVVGYGTQKKANLTGAVDQVTAEVLEGRPVANLSQGLQGVLPNLNLVPTDGKPIQSPAYNVRGTTSIGQGGSALVLIDGVQGDPSLLNPNDIASVTVLKDAASAAIYGARGAFGVVLITTKNPSKDKTSVTYSGSYGVKSPTAVPDLVTDGYVFAKMFNEGWSAWNDYSQTPQNVNKTVRFSPEYLAELERRANDPSLPKVEVGANGEYVYYGNTDWYKELYKDHNSAMEHNIGVSGSSGKASFYATGRYFGQEGLFRYNSDDYKMYNFRAKGSIDLFPWLRIDNNTDFSQMKYHNPLNVGEGGGIWRNIADEGHTMAPMFNPDGTLTYSAAYSVGDLWYGKNGIDMNERVIRNTTGFTTRFLEDKFRIKGDFTFRSTDNDQKQVRVPVPYSRKPGVIEYVGTNTNDIQDIYRETQYLAGNLYGEYESTFRDAHYFKALAGYNYEQSTYQSLQTQRNGLIFENAQDINLALGQSITTGGGWDKWNIAGGFFRLNYGFRERYLLEVNGRYDGSSKFPENERYAFFPSFSAGWRISNEPFWKVSPVLVSELKLRGSYGSLGNGNISSYAFQEQFNISQSGRVLNGIRPQQTSQPGVIPDGLTWETSTTQNFGLDLGMLSNRLTLNADAYLRKTTDMFTVGMTLPAVFGTSVPKGNYADLETKGWELAVTWQDRFNVGAKPLNYSLRFTLADSKAKITKYNNPDKKLNDYYQGQTVGEIWGYVTNGYFTSQEDIKNSPSQALIRASTSGQLLPGDIKFTDLNNDGVINEGDNTVANPGDRKVIGNTTPRYTYGINLGTDWNGFFFSAFLQGVGQQDWFPGREAAVFWGQYNRPYNKLPEWHLGNIWSEENPNAYLPRYRGYVAQNGAGELAQAQTKYLQNVAYLRMKNIQVGYMLPSSLISKVGMSAAKVFLSGENLWTWSPLYKLTRDFDVESIHGSDRVLTNGSSGNGYNYPILKSMSMGVSITF</sequence>
<comment type="subcellular location">
    <subcellularLocation>
        <location evidence="1 8">Cell outer membrane</location>
        <topology evidence="1 8">Multi-pass membrane protein</topology>
    </subcellularLocation>
</comment>
<dbReference type="Gene3D" id="2.170.130.10">
    <property type="entry name" value="TonB-dependent receptor, plug domain"/>
    <property type="match status" value="1"/>
</dbReference>
<evidence type="ECO:0000256" key="3">
    <source>
        <dbReference type="ARBA" id="ARBA00022452"/>
    </source>
</evidence>
<dbReference type="InterPro" id="IPR023997">
    <property type="entry name" value="TonB-dep_OMP_SusC/RagA_CS"/>
</dbReference>
<comment type="similarity">
    <text evidence="8 9">Belongs to the TonB-dependent receptor family.</text>
</comment>
<dbReference type="Proteomes" id="UP000659698">
    <property type="component" value="Unassembled WGS sequence"/>
</dbReference>
<feature type="domain" description="TonB-dependent receptor plug" evidence="12">
    <location>
        <begin position="145"/>
        <end position="250"/>
    </location>
</feature>
<keyword evidence="2 8" id="KW-0813">Transport</keyword>
<dbReference type="Gene3D" id="2.40.170.20">
    <property type="entry name" value="TonB-dependent receptor, beta-barrel domain"/>
    <property type="match status" value="1"/>
</dbReference>
<evidence type="ECO:0000256" key="5">
    <source>
        <dbReference type="ARBA" id="ARBA00023077"/>
    </source>
</evidence>
<evidence type="ECO:0000256" key="6">
    <source>
        <dbReference type="ARBA" id="ARBA00023136"/>
    </source>
</evidence>
<feature type="chain" id="PRO_5047248547" evidence="10">
    <location>
        <begin position="33"/>
        <end position="1099"/>
    </location>
</feature>
<keyword evidence="13" id="KW-0675">Receptor</keyword>
<organism evidence="13 14">
    <name type="scientific">Rufibacter sediminis</name>
    <dbReference type="NCBI Taxonomy" id="2762756"/>
    <lineage>
        <taxon>Bacteria</taxon>
        <taxon>Pseudomonadati</taxon>
        <taxon>Bacteroidota</taxon>
        <taxon>Cytophagia</taxon>
        <taxon>Cytophagales</taxon>
        <taxon>Hymenobacteraceae</taxon>
        <taxon>Rufibacter</taxon>
    </lineage>
</organism>
<keyword evidence="3 8" id="KW-1134">Transmembrane beta strand</keyword>
<reference evidence="13 14" key="1">
    <citation type="journal article" date="2019" name="Int. J. Syst. Evol. Microbiol.">
        <title>Rufibacter sediminis sp. nov., isolated from freshwater lake sediment.</title>
        <authorList>
            <person name="Qu J.H."/>
            <person name="Zhang L.J."/>
            <person name="Fu Y.H."/>
            <person name="Li H.F."/>
        </authorList>
    </citation>
    <scope>NUCLEOTIDE SEQUENCE [LARGE SCALE GENOMIC DNA]</scope>
    <source>
        <strain evidence="13 14">H-1</strain>
    </source>
</reference>
<accession>A0ABR6VUM8</accession>
<evidence type="ECO:0000313" key="14">
    <source>
        <dbReference type="Proteomes" id="UP000659698"/>
    </source>
</evidence>
<evidence type="ECO:0000313" key="13">
    <source>
        <dbReference type="EMBL" id="MBC3540609.1"/>
    </source>
</evidence>
<dbReference type="InterPro" id="IPR012910">
    <property type="entry name" value="Plug_dom"/>
</dbReference>
<protein>
    <submittedName>
        <fullName evidence="13">TonB-dependent receptor</fullName>
    </submittedName>
</protein>
<evidence type="ECO:0000259" key="12">
    <source>
        <dbReference type="Pfam" id="PF07715"/>
    </source>
</evidence>
<proteinExistence type="inferred from homology"/>
<evidence type="ECO:0000256" key="1">
    <source>
        <dbReference type="ARBA" id="ARBA00004571"/>
    </source>
</evidence>
<dbReference type="InterPro" id="IPR039426">
    <property type="entry name" value="TonB-dep_rcpt-like"/>
</dbReference>
<comment type="caution">
    <text evidence="13">The sequence shown here is derived from an EMBL/GenBank/DDBJ whole genome shotgun (WGS) entry which is preliminary data.</text>
</comment>
<keyword evidence="14" id="KW-1185">Reference proteome</keyword>
<keyword evidence="7 8" id="KW-0998">Cell outer membrane</keyword>
<dbReference type="Gene3D" id="2.60.40.1120">
    <property type="entry name" value="Carboxypeptidase-like, regulatory domain"/>
    <property type="match status" value="1"/>
</dbReference>
<dbReference type="EMBL" id="JACOAF010000030">
    <property type="protein sequence ID" value="MBC3540609.1"/>
    <property type="molecule type" value="Genomic_DNA"/>
</dbReference>
<evidence type="ECO:0000256" key="7">
    <source>
        <dbReference type="ARBA" id="ARBA00023237"/>
    </source>
</evidence>
<feature type="signal peptide" evidence="10">
    <location>
        <begin position="1"/>
        <end position="32"/>
    </location>
</feature>
<dbReference type="RefSeq" id="WP_186638599.1">
    <property type="nucleotide sequence ID" value="NZ_JACOAF010000030.1"/>
</dbReference>
<name>A0ABR6VUM8_9BACT</name>
<evidence type="ECO:0000256" key="8">
    <source>
        <dbReference type="PROSITE-ProRule" id="PRU01360"/>
    </source>
</evidence>
<evidence type="ECO:0000259" key="11">
    <source>
        <dbReference type="Pfam" id="PF00593"/>
    </source>
</evidence>
<evidence type="ECO:0000256" key="10">
    <source>
        <dbReference type="SAM" id="SignalP"/>
    </source>
</evidence>
<dbReference type="PROSITE" id="PS52016">
    <property type="entry name" value="TONB_DEPENDENT_REC_3"/>
    <property type="match status" value="1"/>
</dbReference>
<evidence type="ECO:0000256" key="4">
    <source>
        <dbReference type="ARBA" id="ARBA00022692"/>
    </source>
</evidence>
<evidence type="ECO:0000256" key="2">
    <source>
        <dbReference type="ARBA" id="ARBA00022448"/>
    </source>
</evidence>
<dbReference type="NCBIfam" id="TIGR04056">
    <property type="entry name" value="OMP_RagA_SusC"/>
    <property type="match status" value="1"/>
</dbReference>
<dbReference type="SUPFAM" id="SSF56935">
    <property type="entry name" value="Porins"/>
    <property type="match status" value="1"/>
</dbReference>
<feature type="domain" description="TonB-dependent receptor-like beta-barrel" evidence="11">
    <location>
        <begin position="468"/>
        <end position="946"/>
    </location>
</feature>
<dbReference type="InterPro" id="IPR023996">
    <property type="entry name" value="TonB-dep_OMP_SusC/RagA"/>
</dbReference>
<dbReference type="InterPro" id="IPR036942">
    <property type="entry name" value="Beta-barrel_TonB_sf"/>
</dbReference>
<dbReference type="Pfam" id="PF13715">
    <property type="entry name" value="CarbopepD_reg_2"/>
    <property type="match status" value="1"/>
</dbReference>
<keyword evidence="4 8" id="KW-0812">Transmembrane</keyword>
<gene>
    <name evidence="13" type="ORF">H7U12_13025</name>
</gene>
<dbReference type="Pfam" id="PF07715">
    <property type="entry name" value="Plug"/>
    <property type="match status" value="1"/>
</dbReference>
<keyword evidence="5 9" id="KW-0798">TonB box</keyword>
<evidence type="ECO:0000256" key="9">
    <source>
        <dbReference type="RuleBase" id="RU003357"/>
    </source>
</evidence>